<dbReference type="AlphaFoldDB" id="A0A9P4HGT0"/>
<sequence>METLHHQETALILILQTLGQLAKKERRVKLQDQEVVQTLTRAKKPSSSIFGLRGDDRSSVRFSYGSETVERMSAIFTFDMEVIASTAYRNAFTSLLKRNITDRQGGRVSAITLTKTDEFPDTQSPGDGGVGQAISNEHRIDSDIEHRMPPAQLLPPKPSLLIHSSDPSKTGIWTASTARQSRARHGFDA</sequence>
<dbReference type="Proteomes" id="UP000799777">
    <property type="component" value="Unassembled WGS sequence"/>
</dbReference>
<proteinExistence type="predicted"/>
<dbReference type="EMBL" id="ML978171">
    <property type="protein sequence ID" value="KAF2032751.1"/>
    <property type="molecule type" value="Genomic_DNA"/>
</dbReference>
<name>A0A9P4HGT0_9PLEO</name>
<organism evidence="2 3">
    <name type="scientific">Setomelanomma holmii</name>
    <dbReference type="NCBI Taxonomy" id="210430"/>
    <lineage>
        <taxon>Eukaryota</taxon>
        <taxon>Fungi</taxon>
        <taxon>Dikarya</taxon>
        <taxon>Ascomycota</taxon>
        <taxon>Pezizomycotina</taxon>
        <taxon>Dothideomycetes</taxon>
        <taxon>Pleosporomycetidae</taxon>
        <taxon>Pleosporales</taxon>
        <taxon>Pleosporineae</taxon>
        <taxon>Phaeosphaeriaceae</taxon>
        <taxon>Setomelanomma</taxon>
    </lineage>
</organism>
<evidence type="ECO:0000256" key="1">
    <source>
        <dbReference type="SAM" id="MobiDB-lite"/>
    </source>
</evidence>
<comment type="caution">
    <text evidence="2">The sequence shown here is derived from an EMBL/GenBank/DDBJ whole genome shotgun (WGS) entry which is preliminary data.</text>
</comment>
<reference evidence="2" key="1">
    <citation type="journal article" date="2020" name="Stud. Mycol.">
        <title>101 Dothideomycetes genomes: a test case for predicting lifestyles and emergence of pathogens.</title>
        <authorList>
            <person name="Haridas S."/>
            <person name="Albert R."/>
            <person name="Binder M."/>
            <person name="Bloem J."/>
            <person name="Labutti K."/>
            <person name="Salamov A."/>
            <person name="Andreopoulos B."/>
            <person name="Baker S."/>
            <person name="Barry K."/>
            <person name="Bills G."/>
            <person name="Bluhm B."/>
            <person name="Cannon C."/>
            <person name="Castanera R."/>
            <person name="Culley D."/>
            <person name="Daum C."/>
            <person name="Ezra D."/>
            <person name="Gonzalez J."/>
            <person name="Henrissat B."/>
            <person name="Kuo A."/>
            <person name="Liang C."/>
            <person name="Lipzen A."/>
            <person name="Lutzoni F."/>
            <person name="Magnuson J."/>
            <person name="Mondo S."/>
            <person name="Nolan M."/>
            <person name="Ohm R."/>
            <person name="Pangilinan J."/>
            <person name="Park H.-J."/>
            <person name="Ramirez L."/>
            <person name="Alfaro M."/>
            <person name="Sun H."/>
            <person name="Tritt A."/>
            <person name="Yoshinaga Y."/>
            <person name="Zwiers L.-H."/>
            <person name="Turgeon B."/>
            <person name="Goodwin S."/>
            <person name="Spatafora J."/>
            <person name="Crous P."/>
            <person name="Grigoriev I."/>
        </authorList>
    </citation>
    <scope>NUCLEOTIDE SEQUENCE</scope>
    <source>
        <strain evidence="2">CBS 110217</strain>
    </source>
</reference>
<keyword evidence="3" id="KW-1185">Reference proteome</keyword>
<feature type="compositionally biased region" description="Polar residues" evidence="1">
    <location>
        <begin position="165"/>
        <end position="180"/>
    </location>
</feature>
<protein>
    <submittedName>
        <fullName evidence="2">Uncharacterized protein</fullName>
    </submittedName>
</protein>
<dbReference type="OrthoDB" id="341259at2759"/>
<accession>A0A9P4HGT0</accession>
<feature type="region of interest" description="Disordered" evidence="1">
    <location>
        <begin position="156"/>
        <end position="189"/>
    </location>
</feature>
<gene>
    <name evidence="2" type="ORF">EK21DRAFT_109812</name>
</gene>
<evidence type="ECO:0000313" key="2">
    <source>
        <dbReference type="EMBL" id="KAF2032751.1"/>
    </source>
</evidence>
<evidence type="ECO:0000313" key="3">
    <source>
        <dbReference type="Proteomes" id="UP000799777"/>
    </source>
</evidence>